<gene>
    <name evidence="1" type="ORF">LCPAC102_02090</name>
</gene>
<sequence>MFSKISGDEIYDVIQYCYDKQYNKLGAEISFEWLESKNIKLRNYTNNIYHPLIIDEDNIYYILEKLTIMLYYVDEYKNIGYILSEMLSLNNTFVNVEMIRVNKEYYIDKLKYIEYIDLDIDYPRLELPKIENDTYRPMNPSILKTNDGYLINCRFVNYTQKKALHWTYLETESKIKTKNFIIHMDKKLNILSYHELIDASWRTKIDTSSVNVLGLEDCILFEHNKEIWFSCTTLDTEPFRIPKQNIGKLPKLNDISNKYEVMDIQVMKTEYGLKHMEKNWLPISSYKDNEKSIYFIYIHEYNNIKQVKYDVNDMTENIKDITFINNEQYINYPGLKYFRGSGGPIKFKVNNDIGFLSVIHEVIFRRDNGGRCYLHRFVYYDSYFNIQNISRLFYFDHLGVEFCRSITKSHVSSEILIGVGIEDGNSRIYKINTNIIRSMLIPLDKLKIINQ</sequence>
<evidence type="ECO:0000313" key="1">
    <source>
        <dbReference type="EMBL" id="QBK90296.1"/>
    </source>
</evidence>
<protein>
    <submittedName>
        <fullName evidence="1">Uncharacterized protein</fullName>
    </submittedName>
</protein>
<dbReference type="EMBL" id="MK500474">
    <property type="protein sequence ID" value="QBK90296.1"/>
    <property type="molecule type" value="Genomic_DNA"/>
</dbReference>
<proteinExistence type="predicted"/>
<accession>A0A481Z3W1</accession>
<organism evidence="1">
    <name type="scientific">Pithovirus LCPAC102</name>
    <dbReference type="NCBI Taxonomy" id="2506587"/>
    <lineage>
        <taxon>Viruses</taxon>
        <taxon>Pithoviruses</taxon>
    </lineage>
</organism>
<reference evidence="1" key="1">
    <citation type="journal article" date="2019" name="MBio">
        <title>Virus Genomes from Deep Sea Sediments Expand the Ocean Megavirome and Support Independent Origins of Viral Gigantism.</title>
        <authorList>
            <person name="Backstrom D."/>
            <person name="Yutin N."/>
            <person name="Jorgensen S.L."/>
            <person name="Dharamshi J."/>
            <person name="Homa F."/>
            <person name="Zaremba-Niedwiedzka K."/>
            <person name="Spang A."/>
            <person name="Wolf Y.I."/>
            <person name="Koonin E.V."/>
            <person name="Ettema T.J."/>
        </authorList>
    </citation>
    <scope>NUCLEOTIDE SEQUENCE</scope>
</reference>
<name>A0A481Z3W1_9VIRU</name>